<keyword evidence="2" id="KW-0479">Metal-binding</keyword>
<dbReference type="Pfam" id="PF00355">
    <property type="entry name" value="Rieske"/>
    <property type="match status" value="1"/>
</dbReference>
<keyword evidence="1" id="KW-0001">2Fe-2S</keyword>
<dbReference type="CDD" id="cd03467">
    <property type="entry name" value="Rieske"/>
    <property type="match status" value="1"/>
</dbReference>
<dbReference type="InterPro" id="IPR019251">
    <property type="entry name" value="DUF2231_TM"/>
</dbReference>
<dbReference type="Gene3D" id="2.102.10.10">
    <property type="entry name" value="Rieske [2Fe-2S] iron-sulphur domain"/>
    <property type="match status" value="1"/>
</dbReference>
<dbReference type="EMBL" id="BAABIK010000019">
    <property type="protein sequence ID" value="GAA4947453.1"/>
    <property type="molecule type" value="Genomic_DNA"/>
</dbReference>
<feature type="transmembrane region" description="Helical" evidence="5">
    <location>
        <begin position="161"/>
        <end position="184"/>
    </location>
</feature>
<feature type="domain" description="Rieske" evidence="6">
    <location>
        <begin position="202"/>
        <end position="297"/>
    </location>
</feature>
<dbReference type="InterPro" id="IPR017941">
    <property type="entry name" value="Rieske_2Fe-2S"/>
</dbReference>
<evidence type="ECO:0000256" key="3">
    <source>
        <dbReference type="ARBA" id="ARBA00023004"/>
    </source>
</evidence>
<dbReference type="Proteomes" id="UP001499993">
    <property type="component" value="Unassembled WGS sequence"/>
</dbReference>
<evidence type="ECO:0000256" key="4">
    <source>
        <dbReference type="ARBA" id="ARBA00023014"/>
    </source>
</evidence>
<dbReference type="PANTHER" id="PTHR21496:SF23">
    <property type="entry name" value="3-PHENYLPROPIONATE_CINNAMIC ACID DIOXYGENASE FERREDOXIN SUBUNIT"/>
    <property type="match status" value="1"/>
</dbReference>
<gene>
    <name evidence="7" type="ORF">GCM10023224_33900</name>
</gene>
<organism evidence="7 8">
    <name type="scientific">Streptomonospora halophila</name>
    <dbReference type="NCBI Taxonomy" id="427369"/>
    <lineage>
        <taxon>Bacteria</taxon>
        <taxon>Bacillati</taxon>
        <taxon>Actinomycetota</taxon>
        <taxon>Actinomycetes</taxon>
        <taxon>Streptosporangiales</taxon>
        <taxon>Nocardiopsidaceae</taxon>
        <taxon>Streptomonospora</taxon>
    </lineage>
</organism>
<evidence type="ECO:0000256" key="1">
    <source>
        <dbReference type="ARBA" id="ARBA00022714"/>
    </source>
</evidence>
<protein>
    <recommendedName>
        <fullName evidence="6">Rieske domain-containing protein</fullName>
    </recommendedName>
</protein>
<evidence type="ECO:0000256" key="5">
    <source>
        <dbReference type="SAM" id="Phobius"/>
    </source>
</evidence>
<dbReference type="InterPro" id="IPR036922">
    <property type="entry name" value="Rieske_2Fe-2S_sf"/>
</dbReference>
<keyword evidence="5" id="KW-0812">Transmembrane</keyword>
<keyword evidence="4" id="KW-0411">Iron-sulfur</keyword>
<proteinExistence type="predicted"/>
<keyword evidence="3" id="KW-0408">Iron</keyword>
<keyword evidence="5" id="KW-1133">Transmembrane helix</keyword>
<name>A0ABP9GQM0_9ACTN</name>
<keyword evidence="8" id="KW-1185">Reference proteome</keyword>
<dbReference type="PROSITE" id="PS51296">
    <property type="entry name" value="RIESKE"/>
    <property type="match status" value="1"/>
</dbReference>
<comment type="caution">
    <text evidence="7">The sequence shown here is derived from an EMBL/GenBank/DDBJ whole genome shotgun (WGS) entry which is preliminary data.</text>
</comment>
<keyword evidence="5" id="KW-0472">Membrane</keyword>
<accession>A0ABP9GQM0</accession>
<dbReference type="SUPFAM" id="SSF50022">
    <property type="entry name" value="ISP domain"/>
    <property type="match status" value="1"/>
</dbReference>
<evidence type="ECO:0000259" key="6">
    <source>
        <dbReference type="PROSITE" id="PS51296"/>
    </source>
</evidence>
<dbReference type="PANTHER" id="PTHR21496">
    <property type="entry name" value="FERREDOXIN-RELATED"/>
    <property type="match status" value="1"/>
</dbReference>
<dbReference type="Pfam" id="PF09990">
    <property type="entry name" value="DUF2231"/>
    <property type="match status" value="1"/>
</dbReference>
<sequence length="328" mass="34675">MPPATSRRWFDSAVRGSRAPMRLGNIIRRLEQQRRLDRIVDAARPLADRLSGSRWGDVLHGVQLGHPAHPLLVQVPIGAWTSAAALDMLPNTQRSAHRLVDLGIAASVPAVLAGLADSAHQHRHHQRVALVHAASNGTALLLYAASSVARWRGRHTLGRGLGLAGFTAVGMGGMLGAHISYALAGGASHAAHAVDRMPADWWEIGPLAELPEGQPVRRDAGPVPVVVVREGREVHALADSCGHMGGPLSEGAIANGCITCPWHGSRFRLRDGTVLNGPATAPQPVLRTRVDGSGTVAVARPDEAEVVERLPSAVTDALPHRARSPRGP</sequence>
<evidence type="ECO:0000313" key="7">
    <source>
        <dbReference type="EMBL" id="GAA4947453.1"/>
    </source>
</evidence>
<evidence type="ECO:0000313" key="8">
    <source>
        <dbReference type="Proteomes" id="UP001499993"/>
    </source>
</evidence>
<reference evidence="8" key="1">
    <citation type="journal article" date="2019" name="Int. J. Syst. Evol. Microbiol.">
        <title>The Global Catalogue of Microorganisms (GCM) 10K type strain sequencing project: providing services to taxonomists for standard genome sequencing and annotation.</title>
        <authorList>
            <consortium name="The Broad Institute Genomics Platform"/>
            <consortium name="The Broad Institute Genome Sequencing Center for Infectious Disease"/>
            <person name="Wu L."/>
            <person name="Ma J."/>
        </authorList>
    </citation>
    <scope>NUCLEOTIDE SEQUENCE [LARGE SCALE GENOMIC DNA]</scope>
    <source>
        <strain evidence="8">JCM 18123</strain>
    </source>
</reference>
<evidence type="ECO:0000256" key="2">
    <source>
        <dbReference type="ARBA" id="ARBA00022723"/>
    </source>
</evidence>